<feature type="chain" id="PRO_5027006651" evidence="3">
    <location>
        <begin position="33"/>
        <end position="477"/>
    </location>
</feature>
<keyword evidence="5" id="KW-1185">Reference proteome</keyword>
<comment type="caution">
    <text evidence="4">The sequence shown here is derived from an EMBL/GenBank/DDBJ whole genome shotgun (WGS) entry which is preliminary data.</text>
</comment>
<feature type="region of interest" description="Disordered" evidence="2">
    <location>
        <begin position="262"/>
        <end position="282"/>
    </location>
</feature>
<dbReference type="Pfam" id="PF07676">
    <property type="entry name" value="PD40"/>
    <property type="match status" value="1"/>
</dbReference>
<proteinExistence type="inferred from homology"/>
<dbReference type="PROSITE" id="PS51318">
    <property type="entry name" value="TAT"/>
    <property type="match status" value="1"/>
</dbReference>
<dbReference type="RefSeq" id="WP_153459594.1">
    <property type="nucleotide sequence ID" value="NZ_WBOF01000001.1"/>
</dbReference>
<dbReference type="PANTHER" id="PTHR36842">
    <property type="entry name" value="PROTEIN TOLB HOMOLOG"/>
    <property type="match status" value="1"/>
</dbReference>
<dbReference type="EMBL" id="WBOF01000001">
    <property type="protein sequence ID" value="MQS10835.1"/>
    <property type="molecule type" value="Genomic_DNA"/>
</dbReference>
<dbReference type="SUPFAM" id="SSF69304">
    <property type="entry name" value="Tricorn protease N-terminal domain"/>
    <property type="match status" value="2"/>
</dbReference>
<evidence type="ECO:0000256" key="1">
    <source>
        <dbReference type="ARBA" id="ARBA00009820"/>
    </source>
</evidence>
<name>A0A6N7KJD9_9ACTN</name>
<sequence length="477" mass="49926">MHRARSTRHALRVACTLAAAALAVTAAAPAHADEPSATTERVTVGLDSAQPNGASEAQGLSADGRFAVFTSTASNLVPGDTNGKSDVFVRDLWTGAIERENLGEDGAQANGDSFEAAISGNGRYVAFTSSATNLVPGANLGLSDVYVHDRLTGTTELVSTGDDPTKPQKNRSSGSPSISWDGRSIAYQSNRTDLAPGTVTWGGGNIYVTDRRNGETRLVSVGADGKEANNSSASPVISADGGSVGFVSKATNLVAQGKPGAITPDAADSAKDPADNDFASLSPRAGDQQEILKPRYYPYFVRSLADEETRLASPDGKGSYRGAVSPGLSPDGRFALYSTPVSHGGSPWARHLEVYVRDLEEGTERSVVVALPGTKTVGDSYGARMTADDRWVYFDSSADNLVPGDTNKVSDVFRFDLWNNRTERVSVATDGSQTAGASTGPFIDAYGSTVVFTSEDGTLVPGDTNKVPDVFVRKPLS</sequence>
<keyword evidence="3" id="KW-0732">Signal</keyword>
<evidence type="ECO:0000313" key="5">
    <source>
        <dbReference type="Proteomes" id="UP000450000"/>
    </source>
</evidence>
<accession>A0A6N7KJD9</accession>
<dbReference type="InterPro" id="IPR011042">
    <property type="entry name" value="6-blade_b-propeller_TolB-like"/>
</dbReference>
<dbReference type="Proteomes" id="UP000450000">
    <property type="component" value="Unassembled WGS sequence"/>
</dbReference>
<dbReference type="AlphaFoldDB" id="A0A6N7KJD9"/>
<dbReference type="OrthoDB" id="39703at2"/>
<organism evidence="4 5">
    <name type="scientific">Streptomyces kaniharaensis</name>
    <dbReference type="NCBI Taxonomy" id="212423"/>
    <lineage>
        <taxon>Bacteria</taxon>
        <taxon>Bacillati</taxon>
        <taxon>Actinomycetota</taxon>
        <taxon>Actinomycetes</taxon>
        <taxon>Kitasatosporales</taxon>
        <taxon>Streptomycetaceae</taxon>
        <taxon>Streptomyces</taxon>
    </lineage>
</organism>
<evidence type="ECO:0000256" key="3">
    <source>
        <dbReference type="SAM" id="SignalP"/>
    </source>
</evidence>
<feature type="region of interest" description="Disordered" evidence="2">
    <location>
        <begin position="156"/>
        <end position="182"/>
    </location>
</feature>
<comment type="similarity">
    <text evidence="1">Belongs to the TolB family.</text>
</comment>
<dbReference type="InterPro" id="IPR006311">
    <property type="entry name" value="TAT_signal"/>
</dbReference>
<reference evidence="4 5" key="1">
    <citation type="submission" date="2019-09" db="EMBL/GenBank/DDBJ databases">
        <title>Genome Sequences of Streptomyces kaniharaensis ATCC 21070.</title>
        <authorList>
            <person name="Zhu W."/>
            <person name="De Crecy-Lagard V."/>
            <person name="Richards N.G."/>
        </authorList>
    </citation>
    <scope>NUCLEOTIDE SEQUENCE [LARGE SCALE GENOMIC DNA]</scope>
    <source>
        <strain evidence="4 5">SF-557</strain>
    </source>
</reference>
<gene>
    <name evidence="4" type="ORF">F7Q99_00705</name>
</gene>
<evidence type="ECO:0000256" key="2">
    <source>
        <dbReference type="SAM" id="MobiDB-lite"/>
    </source>
</evidence>
<dbReference type="Gene3D" id="2.120.10.30">
    <property type="entry name" value="TolB, C-terminal domain"/>
    <property type="match status" value="2"/>
</dbReference>
<evidence type="ECO:0000313" key="4">
    <source>
        <dbReference type="EMBL" id="MQS10835.1"/>
    </source>
</evidence>
<dbReference type="InterPro" id="IPR011659">
    <property type="entry name" value="WD40"/>
</dbReference>
<protein>
    <submittedName>
        <fullName evidence="4">Uncharacterized protein</fullName>
    </submittedName>
</protein>
<feature type="signal peptide" evidence="3">
    <location>
        <begin position="1"/>
        <end position="32"/>
    </location>
</feature>
<dbReference type="PANTHER" id="PTHR36842:SF2">
    <property type="entry name" value="SLR0505 PROTEIN"/>
    <property type="match status" value="1"/>
</dbReference>